<comment type="caution">
    <text evidence="3">The sequence shown here is derived from an EMBL/GenBank/DDBJ whole genome shotgun (WGS) entry which is preliminary data.</text>
</comment>
<sequence>MDQLYAVAPEDFRPGAEGDGEQEVVGTGPGPARADQVAVEERGGGVVGDVCVGGDDGGVEVGVGGGEGVEQAAGVGEVAEAGGAEADEFEGVEMGGAMAERDEASLELVEVAEVAAAIHKVTLFQQISSAPRLFSHNHAITLGLKLGRLYAVNIVTNSNNNLVRVIVIFSIATKSPPGNAIVGRRISIGGVSLFIAIFAASYARL</sequence>
<keyword evidence="3" id="KW-0648">Protein biosynthesis</keyword>
<keyword evidence="2" id="KW-0472">Membrane</keyword>
<dbReference type="GO" id="GO:0003743">
    <property type="term" value="F:translation initiation factor activity"/>
    <property type="evidence" value="ECO:0007669"/>
    <property type="project" value="UniProtKB-KW"/>
</dbReference>
<keyword evidence="4" id="KW-1185">Reference proteome</keyword>
<proteinExistence type="predicted"/>
<reference evidence="4" key="1">
    <citation type="journal article" date="2019" name="Curr. Biol.">
        <title>Genome Sequence of Striga asiatica Provides Insight into the Evolution of Plant Parasitism.</title>
        <authorList>
            <person name="Yoshida S."/>
            <person name="Kim S."/>
            <person name="Wafula E.K."/>
            <person name="Tanskanen J."/>
            <person name="Kim Y.M."/>
            <person name="Honaas L."/>
            <person name="Yang Z."/>
            <person name="Spallek T."/>
            <person name="Conn C.E."/>
            <person name="Ichihashi Y."/>
            <person name="Cheong K."/>
            <person name="Cui S."/>
            <person name="Der J.P."/>
            <person name="Gundlach H."/>
            <person name="Jiao Y."/>
            <person name="Hori C."/>
            <person name="Ishida J.K."/>
            <person name="Kasahara H."/>
            <person name="Kiba T."/>
            <person name="Kim M.S."/>
            <person name="Koo N."/>
            <person name="Laohavisit A."/>
            <person name="Lee Y.H."/>
            <person name="Lumba S."/>
            <person name="McCourt P."/>
            <person name="Mortimer J.C."/>
            <person name="Mutuku J.M."/>
            <person name="Nomura T."/>
            <person name="Sasaki-Sekimoto Y."/>
            <person name="Seto Y."/>
            <person name="Wang Y."/>
            <person name="Wakatake T."/>
            <person name="Sakakibara H."/>
            <person name="Demura T."/>
            <person name="Yamaguchi S."/>
            <person name="Yoneyama K."/>
            <person name="Manabe R.I."/>
            <person name="Nelson D.C."/>
            <person name="Schulman A.H."/>
            <person name="Timko M.P."/>
            <person name="dePamphilis C.W."/>
            <person name="Choi D."/>
            <person name="Shirasu K."/>
        </authorList>
    </citation>
    <scope>NUCLEOTIDE SEQUENCE [LARGE SCALE GENOMIC DNA]</scope>
    <source>
        <strain evidence="4">cv. UVA1</strain>
    </source>
</reference>
<gene>
    <name evidence="3" type="ORF">STAS_21706</name>
</gene>
<protein>
    <submittedName>
        <fullName evidence="3">Translation initiation factor IF-2</fullName>
    </submittedName>
</protein>
<evidence type="ECO:0000256" key="1">
    <source>
        <dbReference type="SAM" id="MobiDB-lite"/>
    </source>
</evidence>
<name>A0A5A7QHF9_STRAF</name>
<accession>A0A5A7QHF9</accession>
<dbReference type="AlphaFoldDB" id="A0A5A7QHF9"/>
<evidence type="ECO:0000313" key="4">
    <source>
        <dbReference type="Proteomes" id="UP000325081"/>
    </source>
</evidence>
<feature type="region of interest" description="Disordered" evidence="1">
    <location>
        <begin position="11"/>
        <end position="32"/>
    </location>
</feature>
<evidence type="ECO:0000313" key="3">
    <source>
        <dbReference type="EMBL" id="GER44795.1"/>
    </source>
</evidence>
<keyword evidence="3" id="KW-0396">Initiation factor</keyword>
<feature type="transmembrane region" description="Helical" evidence="2">
    <location>
        <begin position="186"/>
        <end position="203"/>
    </location>
</feature>
<keyword evidence="2" id="KW-1133">Transmembrane helix</keyword>
<dbReference type="Proteomes" id="UP000325081">
    <property type="component" value="Unassembled WGS sequence"/>
</dbReference>
<dbReference type="EMBL" id="BKCP01007082">
    <property type="protein sequence ID" value="GER44795.1"/>
    <property type="molecule type" value="Genomic_DNA"/>
</dbReference>
<evidence type="ECO:0000256" key="2">
    <source>
        <dbReference type="SAM" id="Phobius"/>
    </source>
</evidence>
<organism evidence="3 4">
    <name type="scientific">Striga asiatica</name>
    <name type="common">Asiatic witchweed</name>
    <name type="synonym">Buchnera asiatica</name>
    <dbReference type="NCBI Taxonomy" id="4170"/>
    <lineage>
        <taxon>Eukaryota</taxon>
        <taxon>Viridiplantae</taxon>
        <taxon>Streptophyta</taxon>
        <taxon>Embryophyta</taxon>
        <taxon>Tracheophyta</taxon>
        <taxon>Spermatophyta</taxon>
        <taxon>Magnoliopsida</taxon>
        <taxon>eudicotyledons</taxon>
        <taxon>Gunneridae</taxon>
        <taxon>Pentapetalae</taxon>
        <taxon>asterids</taxon>
        <taxon>lamiids</taxon>
        <taxon>Lamiales</taxon>
        <taxon>Orobanchaceae</taxon>
        <taxon>Buchnereae</taxon>
        <taxon>Striga</taxon>
    </lineage>
</organism>
<keyword evidence="2" id="KW-0812">Transmembrane</keyword>